<name>A0A9Q4GKD2_9CORY</name>
<dbReference type="Gene3D" id="3.10.310.50">
    <property type="match status" value="1"/>
</dbReference>
<proteinExistence type="predicted"/>
<dbReference type="Proteomes" id="UP001071478">
    <property type="component" value="Unassembled WGS sequence"/>
</dbReference>
<feature type="domain" description="TPM" evidence="2">
    <location>
        <begin position="72"/>
        <end position="183"/>
    </location>
</feature>
<evidence type="ECO:0000313" key="4">
    <source>
        <dbReference type="Proteomes" id="UP001071478"/>
    </source>
</evidence>
<feature type="region of interest" description="Disordered" evidence="1">
    <location>
        <begin position="1"/>
        <end position="27"/>
    </location>
</feature>
<protein>
    <submittedName>
        <fullName evidence="3">TPM domain-containing protein</fullName>
    </submittedName>
</protein>
<organism evidence="3 4">
    <name type="scientific">Corynebacterium pygosceleis</name>
    <dbReference type="NCBI Taxonomy" id="2800406"/>
    <lineage>
        <taxon>Bacteria</taxon>
        <taxon>Bacillati</taxon>
        <taxon>Actinomycetota</taxon>
        <taxon>Actinomycetes</taxon>
        <taxon>Mycobacteriales</taxon>
        <taxon>Corynebacteriaceae</taxon>
        <taxon>Corynebacterium</taxon>
    </lineage>
</organism>
<dbReference type="RefSeq" id="WP_248166983.1">
    <property type="nucleotide sequence ID" value="NZ_JALNJA010000001.1"/>
</dbReference>
<sequence length="695" mass="73854">MSSAAQSPGPRPSRRPSAPTLPGRPSRRFPVRVAGAAAVGLFAVLGTGAPVAWADQEVSVTAQQPGVLTSTVTDNAGVLDAGQTADLEAKIRDYQKSSAKKIYVVFERDFGGTEGSEWAEREFRANDGANVLVYTVAVESRDYGLSYGREFSSSEAERMRDAAYDRLVDSDFAGSAFALVDAASGSGSGGGMSGAGWLFLLGGGGAAAATFVGVKRSAKKNSRRKRAALVTDARELPPEQSDRLEDMPLDVLEELAREELVSTDESIRGAREELDLAVAEFGAERTRPFTRAMNDSTGTLQRAFAMRKRLDDAVSDDPATRRSILLDIITSCKRADQALEARAGEFGSMRNLLLNAGDRLDELTRKTIALRTRLPEARESLTRLHDRFDTEWVSALDDNPDLAEAHLDESESTMERARELAAKPAGQQGGLVDDIRHIESALQQAEKLMDGVEHGESNIRAARANLGPLAEEIRDEISEARRIISDAERDGLDVDHSALAEITERAERESAEAVERAGGDPLGAWDTLLALDAELDEHLDAFRSEAADAGRRRDMFNRAMGTATSTLQAAEDLISTRGRVIGGTARTHLAAAKRLHATALNERDGDLRAATRAAGQCVSASNAALAAAQRDIRDYERRMNRRNGGGNGAFVAGMVLNSILSNGGRGGGFGGGGFGGGGGGFGGGGNLGGSFGGKF</sequence>
<dbReference type="InterPro" id="IPR006311">
    <property type="entry name" value="TAT_signal"/>
</dbReference>
<comment type="caution">
    <text evidence="3">The sequence shown here is derived from an EMBL/GenBank/DDBJ whole genome shotgun (WGS) entry which is preliminary data.</text>
</comment>
<evidence type="ECO:0000256" key="1">
    <source>
        <dbReference type="SAM" id="MobiDB-lite"/>
    </source>
</evidence>
<gene>
    <name evidence="3" type="ORF">OS129_00175</name>
</gene>
<evidence type="ECO:0000313" key="3">
    <source>
        <dbReference type="EMBL" id="MCX7467300.1"/>
    </source>
</evidence>
<dbReference type="PROSITE" id="PS51318">
    <property type="entry name" value="TAT"/>
    <property type="match status" value="1"/>
</dbReference>
<dbReference type="InterPro" id="IPR007621">
    <property type="entry name" value="TPM_dom"/>
</dbReference>
<dbReference type="AlphaFoldDB" id="A0A9Q4GKD2"/>
<dbReference type="Pfam" id="PF04536">
    <property type="entry name" value="TPM_phosphatase"/>
    <property type="match status" value="1"/>
</dbReference>
<evidence type="ECO:0000259" key="2">
    <source>
        <dbReference type="Pfam" id="PF04536"/>
    </source>
</evidence>
<reference evidence="3" key="1">
    <citation type="submission" date="2022-11" db="EMBL/GenBank/DDBJ databases">
        <title>Corynebacterium sp. isolated from Penguins.</title>
        <authorList>
            <person name="Sedlar K."/>
            <person name="Svec P."/>
        </authorList>
    </citation>
    <scope>NUCLEOTIDE SEQUENCE</scope>
    <source>
        <strain evidence="3">P7374</strain>
    </source>
</reference>
<dbReference type="EMBL" id="JAPMKU010000001">
    <property type="protein sequence ID" value="MCX7467300.1"/>
    <property type="molecule type" value="Genomic_DNA"/>
</dbReference>
<accession>A0A9Q4GKD2</accession>